<dbReference type="RefSeq" id="WP_205702791.1">
    <property type="nucleotide sequence ID" value="NZ_SACR01000009.1"/>
</dbReference>
<keyword evidence="3" id="KW-1185">Reference proteome</keyword>
<sequence length="211" mass="23794">MALVIAVLFIWRFRSAIDDFLKRVVEGNIFGQAFKAIPPAQQSTATSATEDRLATAADNAVRPAEPQARQDPAAVPPELAQDPSAPAALRYIQENPGQTLLEYRRVLFAYHSERLFTRIYGTQITMLEYLKSNADVPTKLSALTQFHDEHQQRASSTEYQLRDYLGFLVSFGVVSQSGPSDSHEYKITENGIQFLSYIKANYPTNWNQRAY</sequence>
<evidence type="ECO:0000313" key="3">
    <source>
        <dbReference type="Proteomes" id="UP000285575"/>
    </source>
</evidence>
<dbReference type="Proteomes" id="UP000285575">
    <property type="component" value="Unassembled WGS sequence"/>
</dbReference>
<feature type="region of interest" description="Disordered" evidence="1">
    <location>
        <begin position="41"/>
        <end position="81"/>
    </location>
</feature>
<evidence type="ECO:0000313" key="2">
    <source>
        <dbReference type="EMBL" id="RVU42848.1"/>
    </source>
</evidence>
<organism evidence="2 3">
    <name type="scientific">Rubrivivax rivuli</name>
    <dbReference type="NCBI Taxonomy" id="1862385"/>
    <lineage>
        <taxon>Bacteria</taxon>
        <taxon>Pseudomonadati</taxon>
        <taxon>Pseudomonadota</taxon>
        <taxon>Betaproteobacteria</taxon>
        <taxon>Burkholderiales</taxon>
        <taxon>Sphaerotilaceae</taxon>
        <taxon>Rubrivivax</taxon>
    </lineage>
</organism>
<accession>A0A437R7T5</accession>
<comment type="caution">
    <text evidence="2">The sequence shown here is derived from an EMBL/GenBank/DDBJ whole genome shotgun (WGS) entry which is preliminary data.</text>
</comment>
<protein>
    <submittedName>
        <fullName evidence="2">Uncharacterized protein</fullName>
    </submittedName>
</protein>
<name>A0A437R7T5_9BURK</name>
<dbReference type="AlphaFoldDB" id="A0A437R7T5"/>
<dbReference type="EMBL" id="SACR01000009">
    <property type="protein sequence ID" value="RVU42848.1"/>
    <property type="molecule type" value="Genomic_DNA"/>
</dbReference>
<dbReference type="InterPro" id="IPR036388">
    <property type="entry name" value="WH-like_DNA-bd_sf"/>
</dbReference>
<gene>
    <name evidence="2" type="ORF">EOE66_21470</name>
</gene>
<evidence type="ECO:0000256" key="1">
    <source>
        <dbReference type="SAM" id="MobiDB-lite"/>
    </source>
</evidence>
<dbReference type="Gene3D" id="1.10.10.10">
    <property type="entry name" value="Winged helix-like DNA-binding domain superfamily/Winged helix DNA-binding domain"/>
    <property type="match status" value="1"/>
</dbReference>
<reference evidence="2 3" key="1">
    <citation type="submission" date="2019-01" db="EMBL/GenBank/DDBJ databases">
        <authorList>
            <person name="Chen W.-M."/>
        </authorList>
    </citation>
    <scope>NUCLEOTIDE SEQUENCE [LARGE SCALE GENOMIC DNA]</scope>
    <source>
        <strain evidence="2 3">KYPY4</strain>
    </source>
</reference>
<proteinExistence type="predicted"/>